<proteinExistence type="predicted"/>
<evidence type="ECO:0000313" key="2">
    <source>
        <dbReference type="Proteomes" id="UP000706333"/>
    </source>
</evidence>
<evidence type="ECO:0000313" key="1">
    <source>
        <dbReference type="EMBL" id="MBK5926004.1"/>
    </source>
</evidence>
<dbReference type="Proteomes" id="UP000706333">
    <property type="component" value="Unassembled WGS sequence"/>
</dbReference>
<accession>A0A934THT8</accession>
<reference evidence="1" key="1">
    <citation type="submission" date="2017-05" db="EMBL/GenBank/DDBJ databases">
        <authorList>
            <person name="Imhoff J.F."/>
            <person name="Rahn T."/>
            <person name="Kuenzel S."/>
            <person name="Neulinger S.C."/>
        </authorList>
    </citation>
    <scope>NUCLEOTIDE SEQUENCE</scope>
    <source>
        <strain evidence="1">LMG 28126</strain>
    </source>
</reference>
<comment type="caution">
    <text evidence="1">The sequence shown here is derived from an EMBL/GenBank/DDBJ whole genome shotgun (WGS) entry which is preliminary data.</text>
</comment>
<protein>
    <submittedName>
        <fullName evidence="1">Uncharacterized protein</fullName>
    </submittedName>
</protein>
<sequence>MMSRYCLVVLQTPLVAQDLALTLADLTGAIPILAERIEDAMEKLADLRPGALLYAFVHSDAAALRESPLGSFVERLGARLVLLGHAAEMEAATGAGHDNWPVLALPFGPAQVAELLDRCPPLSTEGG</sequence>
<organism evidence="1 2">
    <name type="scientific">Rhodobaculum claviforme</name>
    <dbReference type="NCBI Taxonomy" id="1549854"/>
    <lineage>
        <taxon>Bacteria</taxon>
        <taxon>Pseudomonadati</taxon>
        <taxon>Pseudomonadota</taxon>
        <taxon>Alphaproteobacteria</taxon>
        <taxon>Rhodobacterales</taxon>
        <taxon>Paracoccaceae</taxon>
        <taxon>Rhodobaculum</taxon>
    </lineage>
</organism>
<name>A0A934THT8_9RHOB</name>
<reference evidence="1" key="2">
    <citation type="journal article" date="2020" name="Microorganisms">
        <title>Osmotic Adaptation and Compatible Solute Biosynthesis of Phototrophic Bacteria as Revealed from Genome Analyses.</title>
        <authorList>
            <person name="Imhoff J.F."/>
            <person name="Rahn T."/>
            <person name="Kunzel S."/>
            <person name="Keller A."/>
            <person name="Neulinger S.C."/>
        </authorList>
    </citation>
    <scope>NUCLEOTIDE SEQUENCE</scope>
    <source>
        <strain evidence="1">LMG 28126</strain>
    </source>
</reference>
<gene>
    <name evidence="1" type="ORF">CCR87_01315</name>
</gene>
<dbReference type="AlphaFoldDB" id="A0A934THT8"/>
<keyword evidence="2" id="KW-1185">Reference proteome</keyword>
<dbReference type="EMBL" id="NHSD01000079">
    <property type="protein sequence ID" value="MBK5926004.1"/>
    <property type="molecule type" value="Genomic_DNA"/>
</dbReference>